<evidence type="ECO:0000313" key="3">
    <source>
        <dbReference type="Proteomes" id="UP001567538"/>
    </source>
</evidence>
<dbReference type="SMART" id="SM00256">
    <property type="entry name" value="FBOX"/>
    <property type="match status" value="1"/>
</dbReference>
<dbReference type="Pfam" id="PF00646">
    <property type="entry name" value="F-box"/>
    <property type="match status" value="1"/>
</dbReference>
<dbReference type="PANTHER" id="PTHR31672:SF13">
    <property type="entry name" value="F-BOX PROTEIN CPR30-LIKE"/>
    <property type="match status" value="1"/>
</dbReference>
<sequence>MESTSFDLIEEILCRLPVKSLKRFRAVTGTWRTLIDSENFIKKHLRQSLITTSHRYLFLDGLRAYSVQLEALDRAYPLRPPLLTTPGTSAWSRILATE</sequence>
<dbReference type="Gene3D" id="1.20.1280.50">
    <property type="match status" value="1"/>
</dbReference>
<comment type="caution">
    <text evidence="2">The sequence shown here is derived from an EMBL/GenBank/DDBJ whole genome shotgun (WGS) entry which is preliminary data.</text>
</comment>
<dbReference type="InterPro" id="IPR001810">
    <property type="entry name" value="F-box_dom"/>
</dbReference>
<name>A0ABD1HAT4_SALDI</name>
<reference evidence="2 3" key="1">
    <citation type="submission" date="2024-06" db="EMBL/GenBank/DDBJ databases">
        <title>A chromosome level genome sequence of Diviner's sage (Salvia divinorum).</title>
        <authorList>
            <person name="Ford S.A."/>
            <person name="Ro D.-K."/>
            <person name="Ness R.W."/>
            <person name="Phillips M.A."/>
        </authorList>
    </citation>
    <scope>NUCLEOTIDE SEQUENCE [LARGE SCALE GENOMIC DNA]</scope>
    <source>
        <strain evidence="2">SAF-2024a</strain>
        <tissue evidence="2">Leaf</tissue>
    </source>
</reference>
<dbReference type="EMBL" id="JBEAFC010000006">
    <property type="protein sequence ID" value="KAL1553560.1"/>
    <property type="molecule type" value="Genomic_DNA"/>
</dbReference>
<evidence type="ECO:0000313" key="2">
    <source>
        <dbReference type="EMBL" id="KAL1553560.1"/>
    </source>
</evidence>
<evidence type="ECO:0000259" key="1">
    <source>
        <dbReference type="SMART" id="SM00256"/>
    </source>
</evidence>
<dbReference type="SUPFAM" id="SSF81383">
    <property type="entry name" value="F-box domain"/>
    <property type="match status" value="1"/>
</dbReference>
<gene>
    <name evidence="2" type="ORF">AAHA92_14219</name>
</gene>
<protein>
    <submittedName>
        <fullName evidence="2">F-box protein CPR1-like</fullName>
    </submittedName>
</protein>
<dbReference type="InterPro" id="IPR036047">
    <property type="entry name" value="F-box-like_dom_sf"/>
</dbReference>
<organism evidence="2 3">
    <name type="scientific">Salvia divinorum</name>
    <name type="common">Maria pastora</name>
    <name type="synonym">Diviner's sage</name>
    <dbReference type="NCBI Taxonomy" id="28513"/>
    <lineage>
        <taxon>Eukaryota</taxon>
        <taxon>Viridiplantae</taxon>
        <taxon>Streptophyta</taxon>
        <taxon>Embryophyta</taxon>
        <taxon>Tracheophyta</taxon>
        <taxon>Spermatophyta</taxon>
        <taxon>Magnoliopsida</taxon>
        <taxon>eudicotyledons</taxon>
        <taxon>Gunneridae</taxon>
        <taxon>Pentapetalae</taxon>
        <taxon>asterids</taxon>
        <taxon>lamiids</taxon>
        <taxon>Lamiales</taxon>
        <taxon>Lamiaceae</taxon>
        <taxon>Nepetoideae</taxon>
        <taxon>Mentheae</taxon>
        <taxon>Salviinae</taxon>
        <taxon>Salvia</taxon>
        <taxon>Salvia subgen. Calosphace</taxon>
    </lineage>
</organism>
<keyword evidence="3" id="KW-1185">Reference proteome</keyword>
<accession>A0ABD1HAT4</accession>
<dbReference type="AlphaFoldDB" id="A0ABD1HAT4"/>
<dbReference type="InterPro" id="IPR050796">
    <property type="entry name" value="SCF_F-box_component"/>
</dbReference>
<feature type="domain" description="F-box" evidence="1">
    <location>
        <begin position="4"/>
        <end position="44"/>
    </location>
</feature>
<dbReference type="PANTHER" id="PTHR31672">
    <property type="entry name" value="BNACNNG10540D PROTEIN"/>
    <property type="match status" value="1"/>
</dbReference>
<dbReference type="Proteomes" id="UP001567538">
    <property type="component" value="Unassembled WGS sequence"/>
</dbReference>
<proteinExistence type="predicted"/>